<dbReference type="InterPro" id="IPR004843">
    <property type="entry name" value="Calcineurin-like_PHP"/>
</dbReference>
<dbReference type="InterPro" id="IPR008964">
    <property type="entry name" value="Invasin/intimin_cell_adhesion"/>
</dbReference>
<dbReference type="GO" id="GO:0003993">
    <property type="term" value="F:acid phosphatase activity"/>
    <property type="evidence" value="ECO:0007669"/>
    <property type="project" value="InterPro"/>
</dbReference>
<dbReference type="SUPFAM" id="SSF49373">
    <property type="entry name" value="Invasin/intimin cell-adhesion fragments"/>
    <property type="match status" value="2"/>
</dbReference>
<evidence type="ECO:0000313" key="4">
    <source>
        <dbReference type="EMBL" id="MBE6832156.1"/>
    </source>
</evidence>
<dbReference type="CDD" id="cd08547">
    <property type="entry name" value="Type_II_cohesin"/>
    <property type="match status" value="1"/>
</dbReference>
<feature type="domain" description="BIG2" evidence="3">
    <location>
        <begin position="1533"/>
        <end position="1607"/>
    </location>
</feature>
<evidence type="ECO:0000256" key="2">
    <source>
        <dbReference type="SAM" id="MobiDB-lite"/>
    </source>
</evidence>
<dbReference type="Pfam" id="PF09992">
    <property type="entry name" value="NAGPA"/>
    <property type="match status" value="1"/>
</dbReference>
<evidence type="ECO:0000259" key="3">
    <source>
        <dbReference type="SMART" id="SM00635"/>
    </source>
</evidence>
<dbReference type="SMART" id="SM00635">
    <property type="entry name" value="BID_2"/>
    <property type="match status" value="2"/>
</dbReference>
<evidence type="ECO:0000313" key="5">
    <source>
        <dbReference type="Proteomes" id="UP000754750"/>
    </source>
</evidence>
<dbReference type="EMBL" id="SVNY01000001">
    <property type="protein sequence ID" value="MBE6832156.1"/>
    <property type="molecule type" value="Genomic_DNA"/>
</dbReference>
<dbReference type="Pfam" id="PF02368">
    <property type="entry name" value="Big_2"/>
    <property type="match status" value="2"/>
</dbReference>
<gene>
    <name evidence="4" type="ORF">E7512_00995</name>
</gene>
<feature type="region of interest" description="Disordered" evidence="2">
    <location>
        <begin position="1693"/>
        <end position="1723"/>
    </location>
</feature>
<comment type="caution">
    <text evidence="4">The sequence shown here is derived from an EMBL/GenBank/DDBJ whole genome shotgun (WGS) entry which is preliminary data.</text>
</comment>
<dbReference type="InterPro" id="IPR008963">
    <property type="entry name" value="Purple_acid_Pase-like_N"/>
</dbReference>
<sequence length="1882" mass="202836">MGGDIMSEMVSQTEQEGKKVIFAINGDAYDTSNGVSNGLMIKDGILISTSNGSEGVGFKSDGTVLFGKTDFNIIANSPSASIKIDHVNKERKLNTQNVYLLTEQFDKTTRSTQPGVEVVLKVTTPGYSGIRIGQEITATVVSVNQVDENPNENSTSILPGQIVLSSHSESSQYAALSALQKDEQITINTQNANDDVDWSKAVQALGIFHVLVKNGTINEGLMGDPAIHPRTVFGTKADGTVVLFQCDGRQAGFAAGLTFREIVDYMTGLGCVNVFNFDGGGSSTITATLPGKKNSQILNRPSDGHERANSNALLFVADNSPVEGNPVQKLHVYPDIAEGYSNKVLLLENGKMKFTIGATDNNYHYSDLSGSKPVYSTQGGIGEISEDGVLSAAEGAHSGKVIVQGPNGSSGEITVDTVDQITKLNTDRSILSVAPGATTQMSFSAEYNGIPVVLTSEALTFQLSDDALGSISKDGTFTAAQAQGTGSLKISYKDYEVALPVEIGKLPVPLNDFEVPLEDAGWKWQYTNPGNGGSGNVSVNYDERFVKTGDGSLRIDYDFATKPATGTVAIEVGPSGKLQLEGQPKAIGCWVYGDGNGSWFRIQLAPSSYVGDTYVDWVGWKYIETDIPSAAQFPYVLKWGVRLLCTKNTPNNYKKGTIYVDGLRAVYDFKNDDTVAPELVEGTDVLPEQDAIDVGHQPEISITVQDPVRGGEAYTGINSERTKLWINGRVMDNVQHEFMQDGSVRISYVPSALTRLRSGVNRIKYRVEDNAGNKFFKEWSFIVEGYNVNLVETKPLEEKAAAGSTFDYIVNAIDYDKFQEFKFDLNYNPRFVSLEASSTDDRLTIVQQEIDKEAGTVRYTLKGMDKLKKDDSKPLVKLTFKVSQESGGQTGIKVNKAIVKEVGEITGTDIFLEGYDQEIRFKYTLSWMGSTVGKNTVFTLTDSDGNPAENVALIVTDSDNQPVEFTEKTGADGKVTTGIFGAYPPDTRFKVWAKDDSNALSNIATITVFESLGAEQPAMLSVTTGENPAHEVGISWQTSLAVNSGEVIIGKKDDLSDGTRFEASEKEIVTTLNTYERLYKAWGAHITDLEPDTTYYYKVGQGSSYSEIKSFKTAPLSGDLTIAFYGDVQGSFNKFPDTANALKSLYPNVDLSLLAGDVADNGHIYSDWQAIDANMGGLLSSGIWAATIGNHDSYFDAQTFTSYFYGPDNGTYETARNYFFEIGDIAVFNFDTESFDYDPDFTEQISKMREVFGNSKKKYKIVLMHRSAYPLNYNEADVRELHTVFDELKVDLVLSGHDHIPSRTVMQGGDKVSYPLGTQYVIGGTSTGSKYYTPDTSRSWLNYYYPKQNPVFSVLKLENGILKFETYAVEGGSPKLIDSFEMNRRKVSFDSSEISGPGFIEDGDSAEYTVRVPEGQTLDQVTVNGEAIELSGDKFTISNVQQDIVIDVTYKGDASLPFLSVNTTTGGSVSGTISGNYAPGTKISVTATPDSEYRFAGWTVDGTTLNSTTKNPAVFNMPKNDVSLTAEFESISDPGAPRLDKTSLTLEIGDTATIRVQNTTPGAIISWSSSDESVAAVDDDGKVTALAAGSAAVTANVDGTELDCDVTVEEAGEEKKPSLNKTSLSLKSGTSEKLKVQNLPDGVEEKDIVWISENEKVATVSDNGLVRAVGVGKTTIIAEIDGVTLACSITVTTRSSGGGSSSSSGNSSSRRTTTITSTPKAPVSVKMEDGRPVVISTPKSGISPLTAEQADALASAGVLNQTVNPGGEWNGRTTGKNNVALVIDTSTAQLQPGNSHQLKISTFVGDGSQKLRVRASREGFVSITPGVDGTYTITALRQVENLYIMVEILDAYGNVMGHSSMRLTAASGAEKIILPNKAATIA</sequence>
<dbReference type="Proteomes" id="UP000754750">
    <property type="component" value="Unassembled WGS sequence"/>
</dbReference>
<evidence type="ECO:0000256" key="1">
    <source>
        <dbReference type="ARBA" id="ARBA00022729"/>
    </source>
</evidence>
<dbReference type="Gene3D" id="2.60.40.1080">
    <property type="match status" value="2"/>
</dbReference>
<feature type="compositionally biased region" description="Low complexity" evidence="2">
    <location>
        <begin position="1693"/>
        <end position="1718"/>
    </location>
</feature>
<dbReference type="InterPro" id="IPR015914">
    <property type="entry name" value="PAPs_N"/>
</dbReference>
<dbReference type="InterPro" id="IPR029052">
    <property type="entry name" value="Metallo-depent_PP-like"/>
</dbReference>
<dbReference type="InterPro" id="IPR018711">
    <property type="entry name" value="NAGPA"/>
</dbReference>
<protein>
    <recommendedName>
        <fullName evidence="3">BIG2 domain-containing protein</fullName>
    </recommendedName>
</protein>
<dbReference type="Gene3D" id="2.60.40.680">
    <property type="match status" value="1"/>
</dbReference>
<reference evidence="4" key="1">
    <citation type="submission" date="2019-04" db="EMBL/GenBank/DDBJ databases">
        <title>Evolution of Biomass-Degrading Anaerobic Consortia Revealed by Metagenomics.</title>
        <authorList>
            <person name="Peng X."/>
        </authorList>
    </citation>
    <scope>NUCLEOTIDE SEQUENCE</scope>
    <source>
        <strain evidence="4">SIG551</strain>
    </source>
</reference>
<keyword evidence="1" id="KW-0732">Signal</keyword>
<dbReference type="InterPro" id="IPR003343">
    <property type="entry name" value="Big_2"/>
</dbReference>
<dbReference type="NCBIfam" id="TIGR02543">
    <property type="entry name" value="List_Bact_rpt"/>
    <property type="match status" value="1"/>
</dbReference>
<accession>A0A928Q2S4</accession>
<name>A0A928Q2S4_9FIRM</name>
<dbReference type="Pfam" id="PF16656">
    <property type="entry name" value="Pur_ac_phosph_N"/>
    <property type="match status" value="1"/>
</dbReference>
<dbReference type="InterPro" id="IPR039331">
    <property type="entry name" value="PAPs-like"/>
</dbReference>
<dbReference type="PANTHER" id="PTHR22953:SF153">
    <property type="entry name" value="PURPLE ACID PHOSPHATASE"/>
    <property type="match status" value="1"/>
</dbReference>
<dbReference type="SUPFAM" id="SSF56300">
    <property type="entry name" value="Metallo-dependent phosphatases"/>
    <property type="match status" value="1"/>
</dbReference>
<dbReference type="Gene3D" id="3.60.21.10">
    <property type="match status" value="1"/>
</dbReference>
<dbReference type="GO" id="GO:0046872">
    <property type="term" value="F:metal ion binding"/>
    <property type="evidence" value="ECO:0007669"/>
    <property type="project" value="InterPro"/>
</dbReference>
<organism evidence="4 5">
    <name type="scientific">Faecalispora sporosphaeroides</name>
    <dbReference type="NCBI Taxonomy" id="1549"/>
    <lineage>
        <taxon>Bacteria</taxon>
        <taxon>Bacillati</taxon>
        <taxon>Bacillota</taxon>
        <taxon>Clostridia</taxon>
        <taxon>Eubacteriales</taxon>
        <taxon>Oscillospiraceae</taxon>
        <taxon>Faecalispora</taxon>
    </lineage>
</organism>
<dbReference type="Gene3D" id="2.60.40.380">
    <property type="entry name" value="Purple acid phosphatase-like, N-terminal"/>
    <property type="match status" value="1"/>
</dbReference>
<dbReference type="Pfam" id="PF18998">
    <property type="entry name" value="Flg_new_2"/>
    <property type="match status" value="1"/>
</dbReference>
<dbReference type="PANTHER" id="PTHR22953">
    <property type="entry name" value="ACID PHOSPHATASE RELATED"/>
    <property type="match status" value="1"/>
</dbReference>
<dbReference type="SUPFAM" id="SSF49363">
    <property type="entry name" value="Purple acid phosphatase, N-terminal domain"/>
    <property type="match status" value="1"/>
</dbReference>
<feature type="domain" description="BIG2" evidence="3">
    <location>
        <begin position="1613"/>
        <end position="1690"/>
    </location>
</feature>
<proteinExistence type="predicted"/>
<dbReference type="Pfam" id="PF00149">
    <property type="entry name" value="Metallophos"/>
    <property type="match status" value="1"/>
</dbReference>
<dbReference type="InterPro" id="IPR044060">
    <property type="entry name" value="Bacterial_rp_domain"/>
</dbReference>
<dbReference type="InterPro" id="IPR013378">
    <property type="entry name" value="InlB-like_B-rpt"/>
</dbReference>